<feature type="domain" description="Topo IA-type catalytic" evidence="14">
    <location>
        <begin position="153"/>
        <end position="586"/>
    </location>
</feature>
<dbReference type="GO" id="GO:0006310">
    <property type="term" value="P:DNA recombination"/>
    <property type="evidence" value="ECO:0007669"/>
    <property type="project" value="TreeGrafter"/>
</dbReference>
<evidence type="ECO:0000256" key="3">
    <source>
        <dbReference type="ARBA" id="ARBA00012891"/>
    </source>
</evidence>
<dbReference type="InterPro" id="IPR023406">
    <property type="entry name" value="Topo_IA_AS"/>
</dbReference>
<dbReference type="PROSITE" id="PS52039">
    <property type="entry name" value="TOPO_IA_2"/>
    <property type="match status" value="1"/>
</dbReference>
<dbReference type="GO" id="GO:0006265">
    <property type="term" value="P:DNA topological change"/>
    <property type="evidence" value="ECO:0007669"/>
    <property type="project" value="InterPro"/>
</dbReference>
<evidence type="ECO:0000256" key="5">
    <source>
        <dbReference type="ARBA" id="ARBA00022842"/>
    </source>
</evidence>
<evidence type="ECO:0000256" key="11">
    <source>
        <dbReference type="ARBA" id="ARBA00032235"/>
    </source>
</evidence>
<dbReference type="EMBL" id="CP058561">
    <property type="protein sequence ID" value="QUH30936.1"/>
    <property type="molecule type" value="Genomic_DNA"/>
</dbReference>
<dbReference type="GO" id="GO:0046872">
    <property type="term" value="F:metal ion binding"/>
    <property type="evidence" value="ECO:0007669"/>
    <property type="project" value="UniProtKB-KW"/>
</dbReference>
<dbReference type="InterPro" id="IPR000380">
    <property type="entry name" value="Topo_IA"/>
</dbReference>
<proteinExistence type="inferred from homology"/>
<keyword evidence="8" id="KW-0413">Isomerase</keyword>
<dbReference type="GO" id="GO:0003677">
    <property type="term" value="F:DNA binding"/>
    <property type="evidence" value="ECO:0007669"/>
    <property type="project" value="UniProtKB-KW"/>
</dbReference>
<evidence type="ECO:0000256" key="7">
    <source>
        <dbReference type="ARBA" id="ARBA00023125"/>
    </source>
</evidence>
<dbReference type="Pfam" id="PF01751">
    <property type="entry name" value="Toprim"/>
    <property type="match status" value="1"/>
</dbReference>
<evidence type="ECO:0000259" key="14">
    <source>
        <dbReference type="PROSITE" id="PS52039"/>
    </source>
</evidence>
<evidence type="ECO:0000256" key="10">
    <source>
        <dbReference type="ARBA" id="ARBA00031985"/>
    </source>
</evidence>
<keyword evidence="7" id="KW-0238">DNA-binding</keyword>
<name>A0A8J8MDJ5_9FIRM</name>
<dbReference type="NCBIfam" id="TIGR01056">
    <property type="entry name" value="topB"/>
    <property type="match status" value="1"/>
</dbReference>
<dbReference type="PANTHER" id="PTHR11390">
    <property type="entry name" value="PROKARYOTIC DNA TOPOISOMERASE"/>
    <property type="match status" value="1"/>
</dbReference>
<dbReference type="Pfam" id="PF01131">
    <property type="entry name" value="Topoisom_bac"/>
    <property type="match status" value="1"/>
</dbReference>
<comment type="similarity">
    <text evidence="2">Belongs to the type IA topoisomerase family.</text>
</comment>
<dbReference type="InterPro" id="IPR013825">
    <property type="entry name" value="Topo_IA_cen_sub2"/>
</dbReference>
<dbReference type="InterPro" id="IPR006171">
    <property type="entry name" value="TOPRIM_dom"/>
</dbReference>
<evidence type="ECO:0000256" key="4">
    <source>
        <dbReference type="ARBA" id="ARBA00022723"/>
    </source>
</evidence>
<evidence type="ECO:0000256" key="6">
    <source>
        <dbReference type="ARBA" id="ARBA00023029"/>
    </source>
</evidence>
<dbReference type="InterPro" id="IPR034144">
    <property type="entry name" value="TOPRIM_TopoIII"/>
</dbReference>
<dbReference type="KEGG" id="vgu:HYG85_19240"/>
<dbReference type="GO" id="GO:0043597">
    <property type="term" value="C:cytoplasmic replication fork"/>
    <property type="evidence" value="ECO:0007669"/>
    <property type="project" value="TreeGrafter"/>
</dbReference>
<sequence length="712" mass="81940">MGKKLVLAEKPSVARDIAKVLKCTSRKDGYIEGAEYVITWAVGHLITLAEPDDYDEKYKKWRYNLLPIIPEEIQLKPYPNTEKQLKIIERLLNRNDVESIICATDSGREGELIFRYIYNYVGCSKPFSRLWISSMTDVAINEGFSKLKDGSEYDNLYYSAKCRSEADWLVGINATRAYTTSNDVLLSIGRVQTPTLALIVNRKDEIDNFVPKDYIEVYAVFVDDFRAIWFNEKPSDTKIFDKKKADEIAEKIVDKDGVVEKVTKKLKKMPPPLLYDLTELQRDGNKKYGYTAKKVLSLAQNLYEKRKLITYPRTDSRYLSDDMKKKVKSTMRKINVPPYNKAIEPLLKKGELKFNKRIINNSKVTDHHAIIPTDVVPRINNLTKDELNIYNLVVKRFISVFYDYYKYETTEIIFDIEGEKFVSSGKVIVDKGWKALYTATKDDKEQIMPKLKKGDTKKVVDVEKLNKQTTPPKPYTESSLLSAMENAGRFTEDEALKDQLKESGFGTPATRAGIIERLIQVEYIKRKGKTLIPTKKGCQLIKIIPEELKSPETTGKWEKGLTSINKGKMESYRFMESIKRFVVYLVNSASKSKGKVAFERKPIPEDKKKKVKGLGTCPVCEKGKILENSKAFYCSDWRNNCKYKIWKNTLERYGTKTIEKEIVQQLLEKGKIEDYKVTLPQTGEKCIATLVVNNNTGIELKNIKRIEKESKE</sequence>
<keyword evidence="16" id="KW-1185">Reference proteome</keyword>
<dbReference type="GO" id="GO:0006281">
    <property type="term" value="P:DNA repair"/>
    <property type="evidence" value="ECO:0007669"/>
    <property type="project" value="TreeGrafter"/>
</dbReference>
<dbReference type="Proteomes" id="UP000677305">
    <property type="component" value="Chromosome"/>
</dbReference>
<dbReference type="InterPro" id="IPR003601">
    <property type="entry name" value="Topo_IA_2"/>
</dbReference>
<evidence type="ECO:0000256" key="1">
    <source>
        <dbReference type="ARBA" id="ARBA00000213"/>
    </source>
</evidence>
<dbReference type="SUPFAM" id="SSF56712">
    <property type="entry name" value="Prokaryotic type I DNA topoisomerase"/>
    <property type="match status" value="1"/>
</dbReference>
<dbReference type="InterPro" id="IPR005738">
    <property type="entry name" value="TopoIII"/>
</dbReference>
<dbReference type="CDD" id="cd00186">
    <property type="entry name" value="TOP1Ac"/>
    <property type="match status" value="1"/>
</dbReference>
<evidence type="ECO:0000256" key="12">
    <source>
        <dbReference type="ARBA" id="ARBA00032877"/>
    </source>
</evidence>
<dbReference type="CDD" id="cd03362">
    <property type="entry name" value="TOPRIM_TopoIA_TopoIII"/>
    <property type="match status" value="1"/>
</dbReference>
<dbReference type="PRINTS" id="PR00417">
    <property type="entry name" value="PRTPISMRASEI"/>
</dbReference>
<dbReference type="GO" id="GO:0003917">
    <property type="term" value="F:DNA topoisomerase type I (single strand cut, ATP-independent) activity"/>
    <property type="evidence" value="ECO:0007669"/>
    <property type="project" value="UniProtKB-EC"/>
</dbReference>
<dbReference type="NCBIfam" id="NF005829">
    <property type="entry name" value="PRK07726.1"/>
    <property type="match status" value="1"/>
</dbReference>
<evidence type="ECO:0000259" key="13">
    <source>
        <dbReference type="PROSITE" id="PS50880"/>
    </source>
</evidence>
<dbReference type="Gene3D" id="3.40.50.140">
    <property type="match status" value="1"/>
</dbReference>
<dbReference type="InterPro" id="IPR013824">
    <property type="entry name" value="Topo_IA_cen_sub1"/>
</dbReference>
<keyword evidence="4" id="KW-0479">Metal-binding</keyword>
<evidence type="ECO:0000313" key="15">
    <source>
        <dbReference type="EMBL" id="QUH30936.1"/>
    </source>
</evidence>
<dbReference type="EC" id="5.6.2.1" evidence="3"/>
<dbReference type="Gene3D" id="1.10.460.10">
    <property type="entry name" value="Topoisomerase I, domain 2"/>
    <property type="match status" value="1"/>
</dbReference>
<dbReference type="SMART" id="SM00493">
    <property type="entry name" value="TOPRIM"/>
    <property type="match status" value="1"/>
</dbReference>
<protein>
    <recommendedName>
        <fullName evidence="3">DNA topoisomerase</fullName>
        <ecNumber evidence="3">5.6.2.1</ecNumber>
    </recommendedName>
    <alternativeName>
        <fullName evidence="12">Omega-protein</fullName>
    </alternativeName>
    <alternativeName>
        <fullName evidence="11">Relaxing enzyme</fullName>
    </alternativeName>
    <alternativeName>
        <fullName evidence="9">Swivelase</fullName>
    </alternativeName>
    <alternativeName>
        <fullName evidence="10">Untwisting enzyme</fullName>
    </alternativeName>
</protein>
<evidence type="ECO:0000256" key="2">
    <source>
        <dbReference type="ARBA" id="ARBA00009446"/>
    </source>
</evidence>
<organism evidence="15 16">
    <name type="scientific">Vallitalea guaymasensis</name>
    <dbReference type="NCBI Taxonomy" id="1185412"/>
    <lineage>
        <taxon>Bacteria</taxon>
        <taxon>Bacillati</taxon>
        <taxon>Bacillota</taxon>
        <taxon>Clostridia</taxon>
        <taxon>Lachnospirales</taxon>
        <taxon>Vallitaleaceae</taxon>
        <taxon>Vallitalea</taxon>
    </lineage>
</organism>
<dbReference type="Gene3D" id="2.70.20.10">
    <property type="entry name" value="Topoisomerase I, domain 3"/>
    <property type="match status" value="1"/>
</dbReference>
<evidence type="ECO:0000256" key="8">
    <source>
        <dbReference type="ARBA" id="ARBA00023235"/>
    </source>
</evidence>
<dbReference type="RefSeq" id="WP_212691043.1">
    <property type="nucleotide sequence ID" value="NZ_CP058561.1"/>
</dbReference>
<feature type="domain" description="Toprim" evidence="13">
    <location>
        <begin position="3"/>
        <end position="136"/>
    </location>
</feature>
<dbReference type="InterPro" id="IPR023405">
    <property type="entry name" value="Topo_IA_core_domain"/>
</dbReference>
<dbReference type="PROSITE" id="PS00396">
    <property type="entry name" value="TOPO_IA_1"/>
    <property type="match status" value="1"/>
</dbReference>
<dbReference type="SMART" id="SM00436">
    <property type="entry name" value="TOP1Bc"/>
    <property type="match status" value="1"/>
</dbReference>
<dbReference type="InterPro" id="IPR013497">
    <property type="entry name" value="Topo_IA_cen"/>
</dbReference>
<dbReference type="InterPro" id="IPR013826">
    <property type="entry name" value="Topo_IA_cen_sub3"/>
</dbReference>
<keyword evidence="6" id="KW-0799">Topoisomerase</keyword>
<accession>A0A8J8MDJ5</accession>
<keyword evidence="5" id="KW-0460">Magnesium</keyword>
<comment type="catalytic activity">
    <reaction evidence="1">
        <text>ATP-independent breakage of single-stranded DNA, followed by passage and rejoining.</text>
        <dbReference type="EC" id="5.6.2.1"/>
    </reaction>
</comment>
<dbReference type="InterPro" id="IPR003602">
    <property type="entry name" value="Topo_IA_DNA-bd_dom"/>
</dbReference>
<dbReference type="Gene3D" id="1.10.290.10">
    <property type="entry name" value="Topoisomerase I, domain 4"/>
    <property type="match status" value="1"/>
</dbReference>
<gene>
    <name evidence="15" type="ORF">HYG85_19240</name>
</gene>
<reference evidence="15 16" key="1">
    <citation type="submission" date="2020-07" db="EMBL/GenBank/DDBJ databases">
        <title>Vallitalea guaymasensis genome.</title>
        <authorList>
            <person name="Postec A."/>
        </authorList>
    </citation>
    <scope>NUCLEOTIDE SEQUENCE [LARGE SCALE GENOMIC DNA]</scope>
    <source>
        <strain evidence="15 16">Ra1766G1</strain>
    </source>
</reference>
<dbReference type="PROSITE" id="PS50880">
    <property type="entry name" value="TOPRIM"/>
    <property type="match status" value="1"/>
</dbReference>
<dbReference type="PANTHER" id="PTHR11390:SF21">
    <property type="entry name" value="DNA TOPOISOMERASE 3-ALPHA"/>
    <property type="match status" value="1"/>
</dbReference>
<dbReference type="SMART" id="SM00437">
    <property type="entry name" value="TOP1Ac"/>
    <property type="match status" value="1"/>
</dbReference>
<dbReference type="AlphaFoldDB" id="A0A8J8MDJ5"/>
<evidence type="ECO:0000256" key="9">
    <source>
        <dbReference type="ARBA" id="ARBA00030003"/>
    </source>
</evidence>
<evidence type="ECO:0000313" key="16">
    <source>
        <dbReference type="Proteomes" id="UP000677305"/>
    </source>
</evidence>